<dbReference type="GO" id="GO:0004525">
    <property type="term" value="F:ribonuclease III activity"/>
    <property type="evidence" value="ECO:0007669"/>
    <property type="project" value="InterPro"/>
</dbReference>
<dbReference type="GO" id="GO:0003735">
    <property type="term" value="F:structural constituent of ribosome"/>
    <property type="evidence" value="ECO:0007669"/>
    <property type="project" value="InterPro"/>
</dbReference>
<dbReference type="GO" id="GO:0005762">
    <property type="term" value="C:mitochondrial large ribosomal subunit"/>
    <property type="evidence" value="ECO:0007669"/>
    <property type="project" value="InterPro"/>
</dbReference>
<dbReference type="InterPro" id="IPR036389">
    <property type="entry name" value="RNase_III_sf"/>
</dbReference>
<gene>
    <name evidence="2" type="ORF">EW146_g5159</name>
</gene>
<protein>
    <recommendedName>
        <fullName evidence="4">RNase III domain-containing protein</fullName>
    </recommendedName>
</protein>
<organism evidence="2 3">
    <name type="scientific">Bondarzewia mesenterica</name>
    <dbReference type="NCBI Taxonomy" id="1095465"/>
    <lineage>
        <taxon>Eukaryota</taxon>
        <taxon>Fungi</taxon>
        <taxon>Dikarya</taxon>
        <taxon>Basidiomycota</taxon>
        <taxon>Agaricomycotina</taxon>
        <taxon>Agaricomycetes</taxon>
        <taxon>Russulales</taxon>
        <taxon>Bondarzewiaceae</taxon>
        <taxon>Bondarzewia</taxon>
    </lineage>
</organism>
<proteinExistence type="predicted"/>
<dbReference type="Gene3D" id="1.10.1520.10">
    <property type="entry name" value="Ribonuclease III domain"/>
    <property type="match status" value="1"/>
</dbReference>
<evidence type="ECO:0008006" key="4">
    <source>
        <dbReference type="Google" id="ProtNLM"/>
    </source>
</evidence>
<dbReference type="OrthoDB" id="2281895at2759"/>
<name>A0A4S4LSB5_9AGAM</name>
<feature type="region of interest" description="Disordered" evidence="1">
    <location>
        <begin position="120"/>
        <end position="143"/>
    </location>
</feature>
<keyword evidence="3" id="KW-1185">Reference proteome</keyword>
<dbReference type="AlphaFoldDB" id="A0A4S4LSB5"/>
<dbReference type="GO" id="GO:0032543">
    <property type="term" value="P:mitochondrial translation"/>
    <property type="evidence" value="ECO:0007669"/>
    <property type="project" value="InterPro"/>
</dbReference>
<accession>A0A4S4LSB5</accession>
<dbReference type="PANTHER" id="PTHR28160:SF1">
    <property type="entry name" value="LARGE RIBOSOMAL SUBUNIT PROTEIN ML57"/>
    <property type="match status" value="1"/>
</dbReference>
<dbReference type="Proteomes" id="UP000310158">
    <property type="component" value="Unassembled WGS sequence"/>
</dbReference>
<dbReference type="InterPro" id="IPR040030">
    <property type="entry name" value="Ribosomal_mL57"/>
</dbReference>
<evidence type="ECO:0000256" key="1">
    <source>
        <dbReference type="SAM" id="MobiDB-lite"/>
    </source>
</evidence>
<evidence type="ECO:0000313" key="3">
    <source>
        <dbReference type="Proteomes" id="UP000310158"/>
    </source>
</evidence>
<comment type="caution">
    <text evidence="2">The sequence shown here is derived from an EMBL/GenBank/DDBJ whole genome shotgun (WGS) entry which is preliminary data.</text>
</comment>
<dbReference type="PANTHER" id="PTHR28160">
    <property type="entry name" value="54S RIBOSOMAL PROTEIN L15, MITOCHONDRIAL"/>
    <property type="match status" value="1"/>
</dbReference>
<dbReference type="EMBL" id="SGPL01000217">
    <property type="protein sequence ID" value="THH15294.1"/>
    <property type="molecule type" value="Genomic_DNA"/>
</dbReference>
<sequence length="352" mass="38707">MTTTTTTKDNRDDPATHIPAAAIRSKGQLESREQHVITLAAPSSQCTRRLVQDAAILVVSGDWSLDVLAVFGEGPRVSLDLFLLCSPLSPPMSRALRCLKLTSVALDVVKPRSALRTLSVSARRRSLHTTPSHDPSHTVPDALPVRPASTFAPSAAQSGASTPMADYLNTLFAPLVFPPELAQRTLTHMSHKEAVKGHNARLSFMVPLYYIIAAHHQSHLRLEPLSTCILSALTHRLFFNVHTGRRIMNAYLHLFVHSTPTLASSHNYETLGFRALNTYILGEFVGPQWKVADMMRWTPAREVTSTSADDMRSIGFYKVQGTVVEAVVGGVFHQYVRAFLSHFVLGRTNASP</sequence>
<evidence type="ECO:0000313" key="2">
    <source>
        <dbReference type="EMBL" id="THH15294.1"/>
    </source>
</evidence>
<reference evidence="2 3" key="1">
    <citation type="submission" date="2019-02" db="EMBL/GenBank/DDBJ databases">
        <title>Genome sequencing of the rare red list fungi Bondarzewia mesenterica.</title>
        <authorList>
            <person name="Buettner E."/>
            <person name="Kellner H."/>
        </authorList>
    </citation>
    <scope>NUCLEOTIDE SEQUENCE [LARGE SCALE GENOMIC DNA]</scope>
    <source>
        <strain evidence="2 3">DSM 108281</strain>
    </source>
</reference>
<dbReference type="GO" id="GO:0006396">
    <property type="term" value="P:RNA processing"/>
    <property type="evidence" value="ECO:0007669"/>
    <property type="project" value="InterPro"/>
</dbReference>